<protein>
    <submittedName>
        <fullName evidence="1">Uncharacterized protein</fullName>
    </submittedName>
</protein>
<evidence type="ECO:0000313" key="2">
    <source>
        <dbReference type="Proteomes" id="UP000258016"/>
    </source>
</evidence>
<proteinExistence type="predicted"/>
<dbReference type="EMBL" id="CP020083">
    <property type="protein sequence ID" value="ASR51299.1"/>
    <property type="molecule type" value="Genomic_DNA"/>
</dbReference>
<accession>A0ABM6M5V0</accession>
<sequence length="155" mass="17572">MSENQELRQNWRRNWLCSIQEFSDLKTQRRLWLDPNASNPHYTFVEYMCCYFDGLAVFDDPSALGEHYTVAREQGLVNADEAAAIEPFHAILAAYDAPGKDDYDHQAILADPKWMEVVAAAKSAQAALLPLICDAEERRELMEKSIYAVEAGAKD</sequence>
<keyword evidence="2" id="KW-1185">Reference proteome</keyword>
<dbReference type="RefSeq" id="WP_117352017.1">
    <property type="nucleotide sequence ID" value="NZ_CP020083.1"/>
</dbReference>
<reference evidence="1 2" key="1">
    <citation type="submission" date="2017-03" db="EMBL/GenBank/DDBJ databases">
        <title>Complete genome sequence of Blastomonas fulva degrading microcsystin LR.</title>
        <authorList>
            <person name="Lee H.-g."/>
            <person name="Jin L."/>
            <person name="oh H.-M."/>
        </authorList>
    </citation>
    <scope>NUCLEOTIDE SEQUENCE [LARGE SCALE GENOMIC DNA]</scope>
    <source>
        <strain evidence="1 2">T2</strain>
    </source>
</reference>
<dbReference type="Proteomes" id="UP000258016">
    <property type="component" value="Chromosome"/>
</dbReference>
<evidence type="ECO:0000313" key="1">
    <source>
        <dbReference type="EMBL" id="ASR51299.1"/>
    </source>
</evidence>
<gene>
    <name evidence="1" type="ORF">B5J99_07280</name>
</gene>
<name>A0ABM6M5V0_9SPHN</name>
<organism evidence="1 2">
    <name type="scientific">Blastomonas fulva</name>
    <dbReference type="NCBI Taxonomy" id="1550728"/>
    <lineage>
        <taxon>Bacteria</taxon>
        <taxon>Pseudomonadati</taxon>
        <taxon>Pseudomonadota</taxon>
        <taxon>Alphaproteobacteria</taxon>
        <taxon>Sphingomonadales</taxon>
        <taxon>Sphingomonadaceae</taxon>
        <taxon>Blastomonas</taxon>
    </lineage>
</organism>
<dbReference type="GeneID" id="303485383"/>